<dbReference type="CDD" id="cd01285">
    <property type="entry name" value="nucleoside_deaminase"/>
    <property type="match status" value="1"/>
</dbReference>
<gene>
    <name evidence="2" type="ORF">VZC37_23590</name>
</gene>
<dbReference type="Proteomes" id="UP001347146">
    <property type="component" value="Unassembled WGS sequence"/>
</dbReference>
<dbReference type="InterPro" id="IPR002125">
    <property type="entry name" value="CMP_dCMP_dom"/>
</dbReference>
<protein>
    <submittedName>
        <fullName evidence="2">Nucleoside deaminase</fullName>
        <ecNumber evidence="2">3.5.4.33</ecNumber>
    </submittedName>
</protein>
<proteinExistence type="predicted"/>
<sequence>MTNPDRDREFLQRSIDLAQLAGEEGNRPFGSVVVVDDAVVAEGYNQVGSTGDITAHAELVALRSAIDEGFGERLTAATVYASGEPCPMCTAACVWGGIGRIVFAASSAAFTEILPDGPQFRSTCAGVIATSDAATVVDGPLLEAEALRVMGRYASP</sequence>
<dbReference type="EMBL" id="JAZDUF010000010">
    <property type="protein sequence ID" value="MEE3853340.1"/>
    <property type="molecule type" value="Genomic_DNA"/>
</dbReference>
<organism evidence="2 3">
    <name type="scientific">Gordonia sesuvii</name>
    <dbReference type="NCBI Taxonomy" id="3116777"/>
    <lineage>
        <taxon>Bacteria</taxon>
        <taxon>Bacillati</taxon>
        <taxon>Actinomycetota</taxon>
        <taxon>Actinomycetes</taxon>
        <taxon>Mycobacteriales</taxon>
        <taxon>Gordoniaceae</taxon>
        <taxon>Gordonia</taxon>
    </lineage>
</organism>
<keyword evidence="2" id="KW-0378">Hydrolase</keyword>
<evidence type="ECO:0000313" key="2">
    <source>
        <dbReference type="EMBL" id="MEE3853340.1"/>
    </source>
</evidence>
<dbReference type="PANTHER" id="PTHR11079:SF179">
    <property type="entry name" value="TRNA(ADENINE(34)) DEAMINASE, CHLOROPLASTIC"/>
    <property type="match status" value="1"/>
</dbReference>
<name>A0ABU7MJZ5_9ACTN</name>
<feature type="domain" description="CMP/dCMP-type deaminase" evidence="1">
    <location>
        <begin position="5"/>
        <end position="124"/>
    </location>
</feature>
<keyword evidence="3" id="KW-1185">Reference proteome</keyword>
<evidence type="ECO:0000259" key="1">
    <source>
        <dbReference type="PROSITE" id="PS51747"/>
    </source>
</evidence>
<accession>A0ABU7MJZ5</accession>
<comment type="caution">
    <text evidence="2">The sequence shown here is derived from an EMBL/GenBank/DDBJ whole genome shotgun (WGS) entry which is preliminary data.</text>
</comment>
<dbReference type="PROSITE" id="PS51747">
    <property type="entry name" value="CYT_DCMP_DEAMINASES_2"/>
    <property type="match status" value="1"/>
</dbReference>
<dbReference type="SUPFAM" id="SSF53927">
    <property type="entry name" value="Cytidine deaminase-like"/>
    <property type="match status" value="1"/>
</dbReference>
<dbReference type="Pfam" id="PF00383">
    <property type="entry name" value="dCMP_cyt_deam_1"/>
    <property type="match status" value="1"/>
</dbReference>
<dbReference type="RefSeq" id="WP_330436410.1">
    <property type="nucleotide sequence ID" value="NZ_JAZDUF010000010.1"/>
</dbReference>
<dbReference type="GO" id="GO:0052717">
    <property type="term" value="F:tRNA-specific adenosine-34 deaminase activity"/>
    <property type="evidence" value="ECO:0007669"/>
    <property type="project" value="UniProtKB-EC"/>
</dbReference>
<reference evidence="2 3" key="1">
    <citation type="submission" date="2024-01" db="EMBL/GenBank/DDBJ databases">
        <title>Draft genome sequence of Gordonia sp. LSe1-13.</title>
        <authorList>
            <person name="Suphannarot A."/>
            <person name="Mingma R."/>
        </authorList>
    </citation>
    <scope>NUCLEOTIDE SEQUENCE [LARGE SCALE GENOMIC DNA]</scope>
    <source>
        <strain evidence="2 3">LSe1-13</strain>
    </source>
</reference>
<evidence type="ECO:0000313" key="3">
    <source>
        <dbReference type="Proteomes" id="UP001347146"/>
    </source>
</evidence>
<dbReference type="InterPro" id="IPR016193">
    <property type="entry name" value="Cytidine_deaminase-like"/>
</dbReference>
<dbReference type="EC" id="3.5.4.33" evidence="2"/>
<dbReference type="Gene3D" id="3.40.140.10">
    <property type="entry name" value="Cytidine Deaminase, domain 2"/>
    <property type="match status" value="1"/>
</dbReference>
<dbReference type="PANTHER" id="PTHR11079">
    <property type="entry name" value="CYTOSINE DEAMINASE FAMILY MEMBER"/>
    <property type="match status" value="1"/>
</dbReference>